<dbReference type="VEuPathDB" id="FungiDB:F9C07_2219990"/>
<dbReference type="Gene3D" id="3.20.10.10">
    <property type="entry name" value="D-amino Acid Aminotransferase, subunit A, domain 2"/>
    <property type="match status" value="1"/>
</dbReference>
<dbReference type="Gene3D" id="3.30.470.10">
    <property type="match status" value="1"/>
</dbReference>
<dbReference type="PROSITE" id="PS00770">
    <property type="entry name" value="AA_TRANSFER_CLASS_4"/>
    <property type="match status" value="1"/>
</dbReference>
<evidence type="ECO:0000256" key="4">
    <source>
        <dbReference type="ARBA" id="ARBA00022605"/>
    </source>
</evidence>
<evidence type="ECO:0000256" key="7">
    <source>
        <dbReference type="ARBA" id="ARBA00023304"/>
    </source>
</evidence>
<comment type="cofactor">
    <cofactor evidence="1 10">
        <name>pyridoxal 5'-phosphate</name>
        <dbReference type="ChEBI" id="CHEBI:597326"/>
    </cofactor>
</comment>
<dbReference type="EMBL" id="CP044617">
    <property type="protein sequence ID" value="QRD91701.1"/>
    <property type="molecule type" value="Genomic_DNA"/>
</dbReference>
<evidence type="ECO:0000256" key="9">
    <source>
        <dbReference type="RuleBase" id="RU004106"/>
    </source>
</evidence>
<evidence type="ECO:0000313" key="12">
    <source>
        <dbReference type="EMBL" id="QRD91701.1"/>
    </source>
</evidence>
<dbReference type="GO" id="GO:0004084">
    <property type="term" value="F:branched-chain-amino-acid transaminase activity"/>
    <property type="evidence" value="ECO:0007669"/>
    <property type="project" value="UniProtKB-EC"/>
</dbReference>
<dbReference type="Pfam" id="PF01063">
    <property type="entry name" value="Aminotran_4"/>
    <property type="match status" value="1"/>
</dbReference>
<sequence length="424" mass="47022">MTEAHARKLAAELQGASREQAMAKVMEDADQNQLDASVVKITRSTNLRPVPEPGSPEELSHSYCTDHMVTARWTVANGWETPEVKPFENLSIPPTASCLHYATECFEGMKVYRGYDGKLRLFRPDCNGERLLSSAQRASLPSFRYEELKVLIAKLMQIDGPRWLPKDQPGRFLYLRPTMIGSGPHLGVQTPKEALLFIIAVPWPDPSKLKKPEEGTKPGLKLLASTPDTIRAWPGGFGYAKLGANYGPSLVAHGKAQAIGFDQILWLFGQDRQVTEAGASNFFIVWENKETGKIELVTAPLENQLILPGVTRRSVLQLARTELSKPTGSLAPVEVVERDFTISEVEQAWKEGRIIEAFVCGTAFFVTPVKLIRNGDVDMDMLEAGAARGGYAVQIKSWLEAIMYGKDGKENDEWSYIIEGESEK</sequence>
<evidence type="ECO:0000256" key="8">
    <source>
        <dbReference type="PIRSR" id="PIRSR006468-1"/>
    </source>
</evidence>
<dbReference type="InterPro" id="IPR043131">
    <property type="entry name" value="BCAT-like_N"/>
</dbReference>
<dbReference type="PANTHER" id="PTHR11825:SF69">
    <property type="entry name" value="BRANCHED-CHAIN-AMINO-ACID AMINOTRANSFERASE"/>
    <property type="match status" value="1"/>
</dbReference>
<keyword evidence="6 10" id="KW-0663">Pyridoxal phosphate</keyword>
<keyword evidence="13" id="KW-1185">Reference proteome</keyword>
<name>A0A7U2MXJ2_ASPFN</name>
<evidence type="ECO:0000256" key="6">
    <source>
        <dbReference type="ARBA" id="ARBA00022898"/>
    </source>
</evidence>
<keyword evidence="7 11" id="KW-0100">Branched-chain amino acid biosynthesis</keyword>
<organism evidence="12 13">
    <name type="scientific">Aspergillus flavus (strain ATCC 200026 / FGSC A1120 / IAM 13836 / NRRL 3357 / JCM 12722 / SRRC 167)</name>
    <dbReference type="NCBI Taxonomy" id="332952"/>
    <lineage>
        <taxon>Eukaryota</taxon>
        <taxon>Fungi</taxon>
        <taxon>Dikarya</taxon>
        <taxon>Ascomycota</taxon>
        <taxon>Pezizomycotina</taxon>
        <taxon>Eurotiomycetes</taxon>
        <taxon>Eurotiomycetidae</taxon>
        <taxon>Eurotiales</taxon>
        <taxon>Aspergillaceae</taxon>
        <taxon>Aspergillus</taxon>
        <taxon>Aspergillus subgen. Circumdati</taxon>
    </lineage>
</organism>
<dbReference type="PANTHER" id="PTHR11825">
    <property type="entry name" value="SUBGROUP IIII AMINOTRANSFERASE"/>
    <property type="match status" value="1"/>
</dbReference>
<dbReference type="GO" id="GO:0009099">
    <property type="term" value="P:L-valine biosynthetic process"/>
    <property type="evidence" value="ECO:0007669"/>
    <property type="project" value="TreeGrafter"/>
</dbReference>
<dbReference type="FunFam" id="3.20.10.10:FF:000004">
    <property type="entry name" value="Branched-chain-amino-acid aminotransferase"/>
    <property type="match status" value="1"/>
</dbReference>
<evidence type="ECO:0000256" key="11">
    <source>
        <dbReference type="RuleBase" id="RU004517"/>
    </source>
</evidence>
<keyword evidence="4 11" id="KW-0028">Amino-acid biosynthesis</keyword>
<evidence type="ECO:0000256" key="2">
    <source>
        <dbReference type="ARBA" id="ARBA00009320"/>
    </source>
</evidence>
<dbReference type="PIRSF" id="PIRSF006468">
    <property type="entry name" value="BCAT1"/>
    <property type="match status" value="1"/>
</dbReference>
<comment type="catalytic activity">
    <reaction evidence="11">
        <text>L-isoleucine + 2-oxoglutarate = (S)-3-methyl-2-oxopentanoate + L-glutamate</text>
        <dbReference type="Rhea" id="RHEA:24801"/>
        <dbReference type="ChEBI" id="CHEBI:16810"/>
        <dbReference type="ChEBI" id="CHEBI:29985"/>
        <dbReference type="ChEBI" id="CHEBI:35146"/>
        <dbReference type="ChEBI" id="CHEBI:58045"/>
        <dbReference type="EC" id="2.6.1.42"/>
    </reaction>
</comment>
<dbReference type="CDD" id="cd01557">
    <property type="entry name" value="BCAT_beta_family"/>
    <property type="match status" value="1"/>
</dbReference>
<comment type="catalytic activity">
    <reaction evidence="11">
        <text>L-valine + 2-oxoglutarate = 3-methyl-2-oxobutanoate + L-glutamate</text>
        <dbReference type="Rhea" id="RHEA:24813"/>
        <dbReference type="ChEBI" id="CHEBI:11851"/>
        <dbReference type="ChEBI" id="CHEBI:16810"/>
        <dbReference type="ChEBI" id="CHEBI:29985"/>
        <dbReference type="ChEBI" id="CHEBI:57762"/>
        <dbReference type="EC" id="2.6.1.42"/>
    </reaction>
</comment>
<protein>
    <recommendedName>
        <fullName evidence="11">Branched-chain-amino-acid aminotransferase</fullName>
        <ecNumber evidence="11">2.6.1.42</ecNumber>
    </recommendedName>
</protein>
<gene>
    <name evidence="12" type="ORF">F9C07_2219990</name>
</gene>
<dbReference type="InterPro" id="IPR018300">
    <property type="entry name" value="Aminotrans_IV_CS"/>
</dbReference>
<comment type="similarity">
    <text evidence="2 9">Belongs to the class-IV pyridoxal-phosphate-dependent aminotransferase family.</text>
</comment>
<dbReference type="InterPro" id="IPR001544">
    <property type="entry name" value="Aminotrans_IV"/>
</dbReference>
<evidence type="ECO:0000256" key="3">
    <source>
        <dbReference type="ARBA" id="ARBA00022576"/>
    </source>
</evidence>
<comment type="catalytic activity">
    <reaction evidence="11">
        <text>L-leucine + 2-oxoglutarate = 4-methyl-2-oxopentanoate + L-glutamate</text>
        <dbReference type="Rhea" id="RHEA:18321"/>
        <dbReference type="ChEBI" id="CHEBI:16810"/>
        <dbReference type="ChEBI" id="CHEBI:17865"/>
        <dbReference type="ChEBI" id="CHEBI:29985"/>
        <dbReference type="ChEBI" id="CHEBI:57427"/>
        <dbReference type="EC" id="2.6.1.42"/>
    </reaction>
</comment>
<proteinExistence type="inferred from homology"/>
<dbReference type="InterPro" id="IPR043132">
    <property type="entry name" value="BCAT-like_C"/>
</dbReference>
<keyword evidence="3 11" id="KW-0032">Aminotransferase</keyword>
<evidence type="ECO:0000256" key="1">
    <source>
        <dbReference type="ARBA" id="ARBA00001933"/>
    </source>
</evidence>
<dbReference type="InterPro" id="IPR036038">
    <property type="entry name" value="Aminotransferase-like"/>
</dbReference>
<dbReference type="SUPFAM" id="SSF56752">
    <property type="entry name" value="D-aminoacid aminotransferase-like PLP-dependent enzymes"/>
    <property type="match status" value="1"/>
</dbReference>
<dbReference type="VEuPathDB" id="FungiDB:AFLA_007995"/>
<dbReference type="AlphaFoldDB" id="A0A7U2MXJ2"/>
<dbReference type="GO" id="GO:0009098">
    <property type="term" value="P:L-leucine biosynthetic process"/>
    <property type="evidence" value="ECO:0007669"/>
    <property type="project" value="TreeGrafter"/>
</dbReference>
<evidence type="ECO:0000313" key="13">
    <source>
        <dbReference type="Proteomes" id="UP000596276"/>
    </source>
</evidence>
<dbReference type="Proteomes" id="UP000596276">
    <property type="component" value="Chromosome 7"/>
</dbReference>
<dbReference type="InterPro" id="IPR033939">
    <property type="entry name" value="BCAT_family"/>
</dbReference>
<evidence type="ECO:0000256" key="5">
    <source>
        <dbReference type="ARBA" id="ARBA00022679"/>
    </source>
</evidence>
<dbReference type="InterPro" id="IPR005786">
    <property type="entry name" value="B_amino_transII"/>
</dbReference>
<dbReference type="FunFam" id="3.30.470.10:FF:000012">
    <property type="entry name" value="Branched-chain-amino-acid aminotransferase"/>
    <property type="match status" value="1"/>
</dbReference>
<evidence type="ECO:0000256" key="10">
    <source>
        <dbReference type="RuleBase" id="RU004516"/>
    </source>
</evidence>
<keyword evidence="5 11" id="KW-0808">Transferase</keyword>
<accession>A0A7U2MXJ2</accession>
<reference evidence="13" key="1">
    <citation type="journal article" date="2021" name="G3 (Bethesda)">
        <title>Chromosome assembled and annotated genome sequence of Aspergillus flavus NRRL 3357.</title>
        <authorList>
            <person name="Skerker J.M."/>
            <person name="Pianalto K.M."/>
            <person name="Mondo S.J."/>
            <person name="Yang K."/>
            <person name="Arkin A.P."/>
            <person name="Keller N.P."/>
            <person name="Grigoriev I.V."/>
            <person name="Louise Glass N.L."/>
        </authorList>
    </citation>
    <scope>NUCLEOTIDE SEQUENCE [LARGE SCALE GENOMIC DNA]</scope>
    <source>
        <strain evidence="13">ATCC 200026 / FGSC A1120 / IAM 13836 / NRRL 3357 / JCM 12722 / SRRC 167</strain>
    </source>
</reference>
<feature type="modified residue" description="N6-(pyridoxal phosphate)lysine" evidence="8">
    <location>
        <position position="241"/>
    </location>
</feature>
<dbReference type="GO" id="GO:0005739">
    <property type="term" value="C:mitochondrion"/>
    <property type="evidence" value="ECO:0007669"/>
    <property type="project" value="TreeGrafter"/>
</dbReference>
<dbReference type="EC" id="2.6.1.42" evidence="11"/>